<reference evidence="2" key="1">
    <citation type="submission" date="2022-11" db="EMBL/GenBank/DDBJ databases">
        <title>Corynebacterium sp. isolated from Penguins.</title>
        <authorList>
            <person name="Sedlar K."/>
            <person name="Svec P."/>
        </authorList>
    </citation>
    <scope>NUCLEOTIDE SEQUENCE</scope>
    <source>
        <strain evidence="2">P5875</strain>
    </source>
</reference>
<organism evidence="2 3">
    <name type="scientific">Corynebacterium antarcticum</name>
    <dbReference type="NCBI Taxonomy" id="2800405"/>
    <lineage>
        <taxon>Bacteria</taxon>
        <taxon>Bacillati</taxon>
        <taxon>Actinomycetota</taxon>
        <taxon>Actinomycetes</taxon>
        <taxon>Mycobacteriales</taxon>
        <taxon>Corynebacteriaceae</taxon>
        <taxon>Corynebacterium</taxon>
    </lineage>
</organism>
<keyword evidence="1" id="KW-0472">Membrane</keyword>
<keyword evidence="1" id="KW-0812">Transmembrane</keyword>
<name>A0A9Q4GL45_9CORY</name>
<sequence length="478" mass="51344">MTGAPQSSVIPEDTQDHWLDRVSGMDRQRRRHPLFAFAQDTFGQPFHWLRRTFGFLRTSPGKMTAMTLIITVAIFAAGFSMSQSSAVRKDALGTLITTTEPTSYAAHNLYTSLSVADTAATTGFAQAGVESPQTRQTYNDSVRRASIAASRAAAGVADLDSRSGQLISQIQRQLPVYTGLVETARTNSRAGNPVGAAYLAEASALMRTEILPAAAELFEQTSEEVRQQQSQLTEPQWVPLSGLAAAILLLLLGQRWLAVRTRRWLNKGFVTATILMTVALLWVGGANLVTWNAGTRGFEEASQPLESLTNARIAAQKARTEETLALVRRQSSSGKAGFLTATRAIDQALDAYENSVLSKADVNSANAEIARQSLVYWRSAHSSLTEDQAAGNYPAALETALGVRGVERSPGDGTAASAFDSLDSALSSLIDDARASLRSYIADGLNATTRVSSMVLLLSLLAMVATAAGIRPRLQEYL</sequence>
<evidence type="ECO:0008006" key="4">
    <source>
        <dbReference type="Google" id="ProtNLM"/>
    </source>
</evidence>
<protein>
    <recommendedName>
        <fullName evidence="4">Phenol hydroxylase</fullName>
    </recommendedName>
</protein>
<feature type="transmembrane region" description="Helical" evidence="1">
    <location>
        <begin position="269"/>
        <end position="289"/>
    </location>
</feature>
<gene>
    <name evidence="2" type="ORF">OS123_09880</name>
</gene>
<dbReference type="RefSeq" id="WP_267169663.1">
    <property type="nucleotide sequence ID" value="NZ_JAPMKX010000004.1"/>
</dbReference>
<accession>A0A9Q4GL45</accession>
<evidence type="ECO:0000313" key="3">
    <source>
        <dbReference type="Proteomes" id="UP001070238"/>
    </source>
</evidence>
<keyword evidence="1" id="KW-1133">Transmembrane helix</keyword>
<evidence type="ECO:0000313" key="2">
    <source>
        <dbReference type="EMBL" id="MCX7538840.1"/>
    </source>
</evidence>
<feature type="transmembrane region" description="Helical" evidence="1">
    <location>
        <begin position="63"/>
        <end position="81"/>
    </location>
</feature>
<feature type="transmembrane region" description="Helical" evidence="1">
    <location>
        <begin position="451"/>
        <end position="470"/>
    </location>
</feature>
<dbReference type="EMBL" id="JAPMKX010000004">
    <property type="protein sequence ID" value="MCX7538840.1"/>
    <property type="molecule type" value="Genomic_DNA"/>
</dbReference>
<dbReference type="AlphaFoldDB" id="A0A9Q4GL45"/>
<comment type="caution">
    <text evidence="2">The sequence shown here is derived from an EMBL/GenBank/DDBJ whole genome shotgun (WGS) entry which is preliminary data.</text>
</comment>
<dbReference type="Proteomes" id="UP001070238">
    <property type="component" value="Unassembled WGS sequence"/>
</dbReference>
<evidence type="ECO:0000256" key="1">
    <source>
        <dbReference type="SAM" id="Phobius"/>
    </source>
</evidence>
<proteinExistence type="predicted"/>
<feature type="transmembrane region" description="Helical" evidence="1">
    <location>
        <begin position="237"/>
        <end position="257"/>
    </location>
</feature>